<evidence type="ECO:0000313" key="7">
    <source>
        <dbReference type="EMBL" id="QCL95763.1"/>
    </source>
</evidence>
<evidence type="ECO:0000256" key="5">
    <source>
        <dbReference type="PROSITE-ProRule" id="PRU00409"/>
    </source>
</evidence>
<dbReference type="PROSITE" id="PS50975">
    <property type="entry name" value="ATP_GRASP"/>
    <property type="match status" value="1"/>
</dbReference>
<dbReference type="Proteomes" id="UP000298649">
    <property type="component" value="Chromosome linear"/>
</dbReference>
<dbReference type="RefSeq" id="WP_137004664.1">
    <property type="nucleotide sequence ID" value="NZ_CP039923.1"/>
</dbReference>
<dbReference type="Pfam" id="PF02222">
    <property type="entry name" value="ATP-grasp"/>
    <property type="match status" value="1"/>
</dbReference>
<evidence type="ECO:0000256" key="1">
    <source>
        <dbReference type="ARBA" id="ARBA00022598"/>
    </source>
</evidence>
<dbReference type="PANTHER" id="PTHR43585">
    <property type="entry name" value="FUMIPYRROLE BIOSYNTHESIS PROTEIN C"/>
    <property type="match status" value="1"/>
</dbReference>
<reference evidence="7 8" key="1">
    <citation type="submission" date="2019-04" db="EMBL/GenBank/DDBJ databases">
        <title>Complete genome sequence of Agrobacterium tumefaciens CFBP7129.</title>
        <authorList>
            <person name="Haryono M."/>
            <person name="Lin Y.-C."/>
            <person name="Lai E.-M."/>
            <person name="Kuo C.-H."/>
        </authorList>
    </citation>
    <scope>NUCLEOTIDE SEQUENCE [LARGE SCALE GENOMIC DNA]</scope>
    <source>
        <strain evidence="7 8">CFBP7129</strain>
    </source>
</reference>
<evidence type="ECO:0000256" key="4">
    <source>
        <dbReference type="ARBA" id="ARBA00022840"/>
    </source>
</evidence>
<dbReference type="GO" id="GO:0005524">
    <property type="term" value="F:ATP binding"/>
    <property type="evidence" value="ECO:0007669"/>
    <property type="project" value="UniProtKB-UniRule"/>
</dbReference>
<protein>
    <submittedName>
        <fullName evidence="7">Biotin carboxylase</fullName>
    </submittedName>
</protein>
<evidence type="ECO:0000256" key="2">
    <source>
        <dbReference type="ARBA" id="ARBA00022741"/>
    </source>
</evidence>
<dbReference type="Gene3D" id="3.30.1490.20">
    <property type="entry name" value="ATP-grasp fold, A domain"/>
    <property type="match status" value="1"/>
</dbReference>
<sequence>MVNVVLVVGYPHTRSFDVAKIRKIARERYGAQLLLVADAPKAKDQSIADYHFYTPVCEKRVPESIASVLDYINTHHWTPIAVLPFLEPAIFFGASLAAALNLPSAPPNELMAGRDKRLFRELDQKAAVRPNGYLPVKCATVSSCDEFIETVASMGGSAFVKPATEGGSRGCAAVRSVEECARLWRDMAAFTKTGIIVEELVRANNEFSWDYVAGSHWITQKETTEDQYRAEIQQMVPAPISADDYSLLSQTGNYMRSIVSERNGVFHNEIFHRGGQITSAVEVNMRPAGMHIWDLAGEAFYNFNPWAEWLAWAVTGEHNGVPLVRKTYAAIRMLSAPKTGIVDKIPDFFALTPRNGSKIIDVDVFVQKGSSVSMEIIDNYGFIGQIIMSNDNSNLLNKDIKEIAINIQNSIDIV</sequence>
<gene>
    <name evidence="7" type="ORF">CFBP7129_15875</name>
</gene>
<evidence type="ECO:0000256" key="3">
    <source>
        <dbReference type="ARBA" id="ARBA00022755"/>
    </source>
</evidence>
<dbReference type="GO" id="GO:0006164">
    <property type="term" value="P:purine nucleotide biosynthetic process"/>
    <property type="evidence" value="ECO:0007669"/>
    <property type="project" value="UniProtKB-KW"/>
</dbReference>
<feature type="domain" description="ATP-grasp" evidence="6">
    <location>
        <begin position="125"/>
        <end position="314"/>
    </location>
</feature>
<dbReference type="InterPro" id="IPR003135">
    <property type="entry name" value="ATP-grasp_carboxylate-amine"/>
</dbReference>
<dbReference type="SUPFAM" id="SSF56059">
    <property type="entry name" value="Glutathione synthetase ATP-binding domain-like"/>
    <property type="match status" value="1"/>
</dbReference>
<dbReference type="GO" id="GO:0016874">
    <property type="term" value="F:ligase activity"/>
    <property type="evidence" value="ECO:0007669"/>
    <property type="project" value="UniProtKB-KW"/>
</dbReference>
<dbReference type="EMBL" id="CP039923">
    <property type="protein sequence ID" value="QCL95763.1"/>
    <property type="molecule type" value="Genomic_DNA"/>
</dbReference>
<keyword evidence="3" id="KW-0658">Purine biosynthesis</keyword>
<dbReference type="GO" id="GO:0046872">
    <property type="term" value="F:metal ion binding"/>
    <property type="evidence" value="ECO:0007669"/>
    <property type="project" value="InterPro"/>
</dbReference>
<dbReference type="InterPro" id="IPR013815">
    <property type="entry name" value="ATP_grasp_subdomain_1"/>
</dbReference>
<keyword evidence="4 5" id="KW-0067">ATP-binding</keyword>
<dbReference type="AlphaFoldDB" id="A0A4D7Z0S6"/>
<accession>A0A4D7Z0S6</accession>
<dbReference type="InterPro" id="IPR011761">
    <property type="entry name" value="ATP-grasp"/>
</dbReference>
<keyword evidence="1" id="KW-0436">Ligase</keyword>
<evidence type="ECO:0000313" key="8">
    <source>
        <dbReference type="Proteomes" id="UP000298649"/>
    </source>
</evidence>
<dbReference type="PANTHER" id="PTHR43585:SF2">
    <property type="entry name" value="ATP-GRASP ENZYME FSQD"/>
    <property type="match status" value="1"/>
</dbReference>
<organism evidence="7 8">
    <name type="scientific">Agrobacterium tumefaciens</name>
    <dbReference type="NCBI Taxonomy" id="358"/>
    <lineage>
        <taxon>Bacteria</taxon>
        <taxon>Pseudomonadati</taxon>
        <taxon>Pseudomonadota</taxon>
        <taxon>Alphaproteobacteria</taxon>
        <taxon>Hyphomicrobiales</taxon>
        <taxon>Rhizobiaceae</taxon>
        <taxon>Rhizobium/Agrobacterium group</taxon>
        <taxon>Agrobacterium</taxon>
        <taxon>Agrobacterium tumefaciens complex</taxon>
    </lineage>
</organism>
<evidence type="ECO:0000259" key="6">
    <source>
        <dbReference type="PROSITE" id="PS50975"/>
    </source>
</evidence>
<proteinExistence type="predicted"/>
<name>A0A4D7Z0S6_AGRTU</name>
<dbReference type="InterPro" id="IPR052032">
    <property type="entry name" value="ATP-dep_AA_Ligase"/>
</dbReference>
<keyword evidence="2 5" id="KW-0547">Nucleotide-binding</keyword>
<dbReference type="Gene3D" id="3.30.470.20">
    <property type="entry name" value="ATP-grasp fold, B domain"/>
    <property type="match status" value="1"/>
</dbReference>